<evidence type="ECO:0000256" key="1">
    <source>
        <dbReference type="ARBA" id="ARBA00003907"/>
    </source>
</evidence>
<dbReference type="InterPro" id="IPR011610">
    <property type="entry name" value="SAM_mthyl_Trfase_ML2640-like"/>
</dbReference>
<dbReference type="NCBIfam" id="TIGR00027">
    <property type="entry name" value="mthyl_TIGR00027"/>
    <property type="match status" value="1"/>
</dbReference>
<dbReference type="GO" id="GO:0008168">
    <property type="term" value="F:methyltransferase activity"/>
    <property type="evidence" value="ECO:0007669"/>
    <property type="project" value="UniProtKB-KW"/>
</dbReference>
<evidence type="ECO:0000256" key="3">
    <source>
        <dbReference type="ARBA" id="ARBA00022603"/>
    </source>
</evidence>
<dbReference type="EC" id="2.1.1.-" evidence="6"/>
<dbReference type="PANTHER" id="PTHR43619">
    <property type="entry name" value="S-ADENOSYL-L-METHIONINE-DEPENDENT METHYLTRANSFERASE YKTD-RELATED"/>
    <property type="match status" value="1"/>
</dbReference>
<protein>
    <recommendedName>
        <fullName evidence="6">S-adenosyl-L-methionine-dependent methyltransferase</fullName>
        <ecNumber evidence="6">2.1.1.-</ecNumber>
    </recommendedName>
</protein>
<dbReference type="InterPro" id="IPR029063">
    <property type="entry name" value="SAM-dependent_MTases_sf"/>
</dbReference>
<comment type="function">
    <text evidence="1 6">Exhibits S-adenosyl-L-methionine-dependent methyltransferase activity.</text>
</comment>
<keyword evidence="3 6" id="KW-0489">Methyltransferase</keyword>
<keyword evidence="5 6" id="KW-0949">S-adenosyl-L-methionine</keyword>
<evidence type="ECO:0000256" key="4">
    <source>
        <dbReference type="ARBA" id="ARBA00022679"/>
    </source>
</evidence>
<dbReference type="Pfam" id="PF04072">
    <property type="entry name" value="LCM"/>
    <property type="match status" value="1"/>
</dbReference>
<gene>
    <name evidence="7" type="ORF">MKUB_00820</name>
</gene>
<reference evidence="7 8" key="1">
    <citation type="journal article" date="2019" name="Emerg. Microbes Infect.">
        <title>Comprehensive subspecies identification of 175 nontuberculous mycobacteria species based on 7547 genomic profiles.</title>
        <authorList>
            <person name="Matsumoto Y."/>
            <person name="Kinjo T."/>
            <person name="Motooka D."/>
            <person name="Nabeya D."/>
            <person name="Jung N."/>
            <person name="Uechi K."/>
            <person name="Horii T."/>
            <person name="Iida T."/>
            <person name="Fujita J."/>
            <person name="Nakamura S."/>
        </authorList>
    </citation>
    <scope>NUCLEOTIDE SEQUENCE [LARGE SCALE GENOMIC DNA]</scope>
    <source>
        <strain evidence="7 8">JCM 13573</strain>
    </source>
</reference>
<dbReference type="EMBL" id="BLKU01000001">
    <property type="protein sequence ID" value="GFG62592.1"/>
    <property type="molecule type" value="Genomic_DNA"/>
</dbReference>
<evidence type="ECO:0000313" key="8">
    <source>
        <dbReference type="Proteomes" id="UP000465306"/>
    </source>
</evidence>
<keyword evidence="4" id="KW-0808">Transferase</keyword>
<dbReference type="PANTHER" id="PTHR43619:SF2">
    <property type="entry name" value="S-ADENOSYL-L-METHIONINE-DEPENDENT METHYLTRANSFERASES SUPERFAMILY PROTEIN"/>
    <property type="match status" value="1"/>
</dbReference>
<dbReference type="Proteomes" id="UP000465306">
    <property type="component" value="Unassembled WGS sequence"/>
</dbReference>
<evidence type="ECO:0000313" key="7">
    <source>
        <dbReference type="EMBL" id="GFG62592.1"/>
    </source>
</evidence>
<organism evidence="7 8">
    <name type="scientific">Mycobacterium kubicae</name>
    <dbReference type="NCBI Taxonomy" id="120959"/>
    <lineage>
        <taxon>Bacteria</taxon>
        <taxon>Bacillati</taxon>
        <taxon>Actinomycetota</taxon>
        <taxon>Actinomycetes</taxon>
        <taxon>Mycobacteriales</taxon>
        <taxon>Mycobacteriaceae</taxon>
        <taxon>Mycobacterium</taxon>
        <taxon>Mycobacterium simiae complex</taxon>
    </lineage>
</organism>
<dbReference type="InterPro" id="IPR007213">
    <property type="entry name" value="Ppm1/Ppm2/Tcmp"/>
</dbReference>
<sequence>MLTRMPRHLRTYVATSHIEMQREALMSRVAGDTWDIVTSVGFTALAVCASRALDAALDPPLANDDYAAGFVEAAGEPSLIAAVANTDMTSAAAFNAQWVGVRTRFFDDFFTRASGSGVRQAVILAAGLDSRAYRLAWPVDHTLFEIDQPRVLEFKQQVLDLRGAVPATRRVTIATDLREDWAGALVSAGFDPNQPTAWALEGLLPYLPGAAQDALFERLDELSAVGSQIAAELGPAPGEIQEFADSMPAIGQDGTQPPVADLWYDDPRADTKMWLAQRNWDVTGTDLVHLAAHEYGRPFAELPPVFERLLRTKFFTATRTG</sequence>
<dbReference type="Gene3D" id="3.40.50.150">
    <property type="entry name" value="Vaccinia Virus protein VP39"/>
    <property type="match status" value="1"/>
</dbReference>
<proteinExistence type="inferred from homology"/>
<evidence type="ECO:0000256" key="2">
    <source>
        <dbReference type="ARBA" id="ARBA00008138"/>
    </source>
</evidence>
<comment type="caution">
    <text evidence="7">The sequence shown here is derived from an EMBL/GenBank/DDBJ whole genome shotgun (WGS) entry which is preliminary data.</text>
</comment>
<comment type="similarity">
    <text evidence="2 6">Belongs to the UPF0677 family.</text>
</comment>
<dbReference type="GO" id="GO:0032259">
    <property type="term" value="P:methylation"/>
    <property type="evidence" value="ECO:0007669"/>
    <property type="project" value="UniProtKB-KW"/>
</dbReference>
<name>A0ABQ1BFT9_9MYCO</name>
<evidence type="ECO:0000256" key="6">
    <source>
        <dbReference type="RuleBase" id="RU362030"/>
    </source>
</evidence>
<accession>A0ABQ1BFT9</accession>
<dbReference type="SUPFAM" id="SSF53335">
    <property type="entry name" value="S-adenosyl-L-methionine-dependent methyltransferases"/>
    <property type="match status" value="1"/>
</dbReference>
<keyword evidence="8" id="KW-1185">Reference proteome</keyword>
<evidence type="ECO:0000256" key="5">
    <source>
        <dbReference type="ARBA" id="ARBA00022691"/>
    </source>
</evidence>